<feature type="region of interest" description="Disordered" evidence="1">
    <location>
        <begin position="809"/>
        <end position="845"/>
    </location>
</feature>
<feature type="transmembrane region" description="Helical" evidence="2">
    <location>
        <begin position="381"/>
        <end position="404"/>
    </location>
</feature>
<keyword evidence="5" id="KW-1185">Reference proteome</keyword>
<reference evidence="4" key="1">
    <citation type="journal article" date="2023" name="G3 (Bethesda)">
        <title>A reference genome for the long-term kleptoplast-retaining sea slug Elysia crispata morphotype clarki.</title>
        <authorList>
            <person name="Eastman K.E."/>
            <person name="Pendleton A.L."/>
            <person name="Shaikh M.A."/>
            <person name="Suttiyut T."/>
            <person name="Ogas R."/>
            <person name="Tomko P."/>
            <person name="Gavelis G."/>
            <person name="Widhalm J.R."/>
            <person name="Wisecaver J.H."/>
        </authorList>
    </citation>
    <scope>NUCLEOTIDE SEQUENCE</scope>
    <source>
        <strain evidence="4">ECLA1</strain>
    </source>
</reference>
<proteinExistence type="predicted"/>
<comment type="caution">
    <text evidence="4">The sequence shown here is derived from an EMBL/GenBank/DDBJ whole genome shotgun (WGS) entry which is preliminary data.</text>
</comment>
<feature type="region of interest" description="Disordered" evidence="1">
    <location>
        <begin position="656"/>
        <end position="718"/>
    </location>
</feature>
<feature type="compositionally biased region" description="Basic and acidic residues" evidence="1">
    <location>
        <begin position="486"/>
        <end position="499"/>
    </location>
</feature>
<feature type="signal peptide" evidence="3">
    <location>
        <begin position="1"/>
        <end position="50"/>
    </location>
</feature>
<feature type="region of interest" description="Disordered" evidence="1">
    <location>
        <begin position="352"/>
        <end position="375"/>
    </location>
</feature>
<evidence type="ECO:0000256" key="2">
    <source>
        <dbReference type="SAM" id="Phobius"/>
    </source>
</evidence>
<gene>
    <name evidence="4" type="ORF">RRG08_023200</name>
</gene>
<keyword evidence="2" id="KW-1133">Transmembrane helix</keyword>
<keyword evidence="3" id="KW-0732">Signal</keyword>
<feature type="region of interest" description="Disordered" evidence="1">
    <location>
        <begin position="555"/>
        <end position="574"/>
    </location>
</feature>
<keyword evidence="2" id="KW-0812">Transmembrane</keyword>
<feature type="chain" id="PRO_5042108441" evidence="3">
    <location>
        <begin position="51"/>
        <end position="845"/>
    </location>
</feature>
<dbReference type="EMBL" id="JAWDGP010003545">
    <property type="protein sequence ID" value="KAK3773314.1"/>
    <property type="molecule type" value="Genomic_DNA"/>
</dbReference>
<dbReference type="AlphaFoldDB" id="A0AAE0ZPU5"/>
<name>A0AAE0ZPU5_9GAST</name>
<protein>
    <submittedName>
        <fullName evidence="4">Uncharacterized protein</fullName>
    </submittedName>
</protein>
<sequence length="845" mass="92031">MMSTRSSAEQCKSIILCWSHRHGVNYSSQHPRLILLLGCFFVHFFQLCSAQQVTACSPSNETAPIHCDPSNWVRVTSEFYVPQVAGSGSGIGASNNCLTDLTGSGSNCNVMLSSGFETNCNGPIGLEPCRENVDFDYAREQNQCLRNVSEVAALVQYSCVKDTDILDLCDTTSRLTSQFDSSIQIVHLASPAFPTSSSSGNLCSCTLQGSRLRVYAVQVSVAARLPWHSDVANGSDYEAVLAIRSEGETAFKSNCAGCTSVNLINTLLVSTGLRHSELTITYSDFGLEGQNVWLEITELGPDLNISCRSTPLPTERIITTTTIAAAATTVTATPPAAAPPSTVTATPFKTTERITTDSKGRRGGTKMPRKDGGGDSGDSTVVVVLVVLLLLLLTAGGVLGFILYRRRGQCGADGKKGLKPMVHAWFRDLQCCRCLQTIERSPADGQDSENHRAEAEEFDSAAVAGGVGGNGSRRPVSFTNEGFSDDNPHSEKDDNKPKKRNLEIVQTEDEEMTIIQNEVYQAHRELVEGEVARIKQHKREQRAHVLKGTLGDTVDLKDSLQQSPSHDHPVKDSSISAYSQVQATSLDYTVHAVDTKSMNDHEESQGLGHPDQEYAVLHHYEPLKSQPEQQSSSQSHMDEDVQEHLYEDIRKVDGESVHKNNPYLGKENSVANEVNHSKPRYKNLSFDLEEPKSRRASGRAALERSSNMDESSPTDDLLSPEERDMFIALGLAGERLDTSSNVTALDHAESVKGRNPIDLNLQSGALFSLKEKDNDQSETFGNVQPSLKTKRAQESNLVSDILELSLQNIKGKRTGQGSDEGSEGGESDGREAVLDLQGQVQMTEC</sequence>
<evidence type="ECO:0000313" key="5">
    <source>
        <dbReference type="Proteomes" id="UP001283361"/>
    </source>
</evidence>
<keyword evidence="2" id="KW-0472">Membrane</keyword>
<accession>A0AAE0ZPU5</accession>
<organism evidence="4 5">
    <name type="scientific">Elysia crispata</name>
    <name type="common">lettuce slug</name>
    <dbReference type="NCBI Taxonomy" id="231223"/>
    <lineage>
        <taxon>Eukaryota</taxon>
        <taxon>Metazoa</taxon>
        <taxon>Spiralia</taxon>
        <taxon>Lophotrochozoa</taxon>
        <taxon>Mollusca</taxon>
        <taxon>Gastropoda</taxon>
        <taxon>Heterobranchia</taxon>
        <taxon>Euthyneura</taxon>
        <taxon>Panpulmonata</taxon>
        <taxon>Sacoglossa</taxon>
        <taxon>Placobranchoidea</taxon>
        <taxon>Plakobranchidae</taxon>
        <taxon>Elysia</taxon>
    </lineage>
</organism>
<feature type="region of interest" description="Disordered" evidence="1">
    <location>
        <begin position="459"/>
        <end position="499"/>
    </location>
</feature>
<evidence type="ECO:0000256" key="1">
    <source>
        <dbReference type="SAM" id="MobiDB-lite"/>
    </source>
</evidence>
<evidence type="ECO:0000256" key="3">
    <source>
        <dbReference type="SAM" id="SignalP"/>
    </source>
</evidence>
<dbReference type="Proteomes" id="UP001283361">
    <property type="component" value="Unassembled WGS sequence"/>
</dbReference>
<evidence type="ECO:0000313" key="4">
    <source>
        <dbReference type="EMBL" id="KAK3773314.1"/>
    </source>
</evidence>